<name>A0ACC2I5G1_9PLEO</name>
<keyword evidence="2" id="KW-1185">Reference proteome</keyword>
<gene>
    <name evidence="1" type="ORF">OPT61_g6876</name>
</gene>
<evidence type="ECO:0000313" key="2">
    <source>
        <dbReference type="Proteomes" id="UP001153331"/>
    </source>
</evidence>
<protein>
    <submittedName>
        <fullName evidence="1">Uncharacterized protein</fullName>
    </submittedName>
</protein>
<accession>A0ACC2I5G1</accession>
<dbReference type="Proteomes" id="UP001153331">
    <property type="component" value="Unassembled WGS sequence"/>
</dbReference>
<comment type="caution">
    <text evidence="1">The sequence shown here is derived from an EMBL/GenBank/DDBJ whole genome shotgun (WGS) entry which is preliminary data.</text>
</comment>
<proteinExistence type="predicted"/>
<organism evidence="1 2">
    <name type="scientific">Boeremia exigua</name>
    <dbReference type="NCBI Taxonomy" id="749465"/>
    <lineage>
        <taxon>Eukaryota</taxon>
        <taxon>Fungi</taxon>
        <taxon>Dikarya</taxon>
        <taxon>Ascomycota</taxon>
        <taxon>Pezizomycotina</taxon>
        <taxon>Dothideomycetes</taxon>
        <taxon>Pleosporomycetidae</taxon>
        <taxon>Pleosporales</taxon>
        <taxon>Pleosporineae</taxon>
        <taxon>Didymellaceae</taxon>
        <taxon>Boeremia</taxon>
    </lineage>
</organism>
<reference evidence="1" key="1">
    <citation type="submission" date="2022-11" db="EMBL/GenBank/DDBJ databases">
        <title>Genome Sequence of Boeremia exigua.</title>
        <authorList>
            <person name="Buettner E."/>
        </authorList>
    </citation>
    <scope>NUCLEOTIDE SEQUENCE</scope>
    <source>
        <strain evidence="1">CU02</strain>
    </source>
</reference>
<sequence>MSSASQKRLRLSIKIRRHNTIAPISCDRCFASGHDCYVMPSTNNRLKCSECVRVGRPCVNLSWESLDKTRVEYEKKVEDDEKLLAEVISRLLRNKKILAQAKDRAAKKAECLANELDAEGEDVRAEEISCPAADAQVAFSPAMWSTLGYLDEFARFGTGEAAAGSS</sequence>
<evidence type="ECO:0000313" key="1">
    <source>
        <dbReference type="EMBL" id="KAJ8110228.1"/>
    </source>
</evidence>
<dbReference type="EMBL" id="JAPHNI010000522">
    <property type="protein sequence ID" value="KAJ8110228.1"/>
    <property type="molecule type" value="Genomic_DNA"/>
</dbReference>